<evidence type="ECO:0000313" key="2">
    <source>
        <dbReference type="EMBL" id="CAB3801352.1"/>
    </source>
</evidence>
<dbReference type="EMBL" id="CADIKL010000034">
    <property type="protein sequence ID" value="CAB3801352.1"/>
    <property type="molecule type" value="Genomic_DNA"/>
</dbReference>
<sequence length="107" mass="11812">MRELRNTLERAVLLLENERIDARSRARFIGEGRGQIKAEDDAHGEPIAAAPDRANAQQYDEVMQDFARRFLADALRAANGHVANAAARIGMARATLYRRIVALGIGV</sequence>
<proteinExistence type="predicted"/>
<feature type="domain" description="DNA binding HTH" evidence="1">
    <location>
        <begin position="68"/>
        <end position="100"/>
    </location>
</feature>
<gene>
    <name evidence="2" type="ORF">LMG28688_05333</name>
</gene>
<dbReference type="Proteomes" id="UP000494119">
    <property type="component" value="Unassembled WGS sequence"/>
</dbReference>
<evidence type="ECO:0000313" key="3">
    <source>
        <dbReference type="Proteomes" id="UP000494119"/>
    </source>
</evidence>
<dbReference type="Pfam" id="PF02954">
    <property type="entry name" value="HTH_8"/>
    <property type="match status" value="1"/>
</dbReference>
<protein>
    <recommendedName>
        <fullName evidence="1">DNA binding HTH domain-containing protein</fullName>
    </recommendedName>
</protein>
<evidence type="ECO:0000259" key="1">
    <source>
        <dbReference type="Pfam" id="PF02954"/>
    </source>
</evidence>
<dbReference type="SUPFAM" id="SSF46689">
    <property type="entry name" value="Homeodomain-like"/>
    <property type="match status" value="1"/>
</dbReference>
<dbReference type="RefSeq" id="WP_175197225.1">
    <property type="nucleotide sequence ID" value="NZ_CADIKL010000034.1"/>
</dbReference>
<dbReference type="PRINTS" id="PR01590">
    <property type="entry name" value="HTHFIS"/>
</dbReference>
<reference evidence="2 3" key="1">
    <citation type="submission" date="2020-04" db="EMBL/GenBank/DDBJ databases">
        <authorList>
            <person name="De Canck E."/>
        </authorList>
    </citation>
    <scope>NUCLEOTIDE SEQUENCE [LARGE SCALE GENOMIC DNA]</scope>
    <source>
        <strain evidence="2 3">LMG 28688</strain>
    </source>
</reference>
<dbReference type="InterPro" id="IPR009057">
    <property type="entry name" value="Homeodomain-like_sf"/>
</dbReference>
<accession>A0A6J5GIG7</accession>
<dbReference type="Gene3D" id="1.10.10.60">
    <property type="entry name" value="Homeodomain-like"/>
    <property type="match status" value="1"/>
</dbReference>
<dbReference type="InterPro" id="IPR002197">
    <property type="entry name" value="HTH_Fis"/>
</dbReference>
<dbReference type="AlphaFoldDB" id="A0A6J5GIG7"/>
<organism evidence="2 3">
    <name type="scientific">Paraburkholderia caffeinitolerans</name>
    <dbReference type="NCBI Taxonomy" id="1723730"/>
    <lineage>
        <taxon>Bacteria</taxon>
        <taxon>Pseudomonadati</taxon>
        <taxon>Pseudomonadota</taxon>
        <taxon>Betaproteobacteria</taxon>
        <taxon>Burkholderiales</taxon>
        <taxon>Burkholderiaceae</taxon>
        <taxon>Paraburkholderia</taxon>
    </lineage>
</organism>
<name>A0A6J5GIG7_9BURK</name>
<keyword evidence="3" id="KW-1185">Reference proteome</keyword>
<dbReference type="GO" id="GO:0043565">
    <property type="term" value="F:sequence-specific DNA binding"/>
    <property type="evidence" value="ECO:0007669"/>
    <property type="project" value="InterPro"/>
</dbReference>